<protein>
    <submittedName>
        <fullName evidence="1">Uncharacterized protein</fullName>
    </submittedName>
</protein>
<keyword evidence="2" id="KW-1185">Reference proteome</keyword>
<dbReference type="Proteomes" id="UP000236745">
    <property type="component" value="Unassembled WGS sequence"/>
</dbReference>
<dbReference type="OrthoDB" id="9849292at2"/>
<sequence length="69" mass="7570">MTTHHLCSTCVELKESNGEAPPHAGLRPMLELGERQLFRCRYCGAFATSPGDGQRGWSLNIMGLPVQPD</sequence>
<dbReference type="AlphaFoldDB" id="A0A1H6CII7"/>
<accession>A0A1H6CII7</accession>
<organism evidence="1 2">
    <name type="scientific">Marinobacterium lutimaris</name>
    <dbReference type="NCBI Taxonomy" id="568106"/>
    <lineage>
        <taxon>Bacteria</taxon>
        <taxon>Pseudomonadati</taxon>
        <taxon>Pseudomonadota</taxon>
        <taxon>Gammaproteobacteria</taxon>
        <taxon>Oceanospirillales</taxon>
        <taxon>Oceanospirillaceae</taxon>
        <taxon>Marinobacterium</taxon>
    </lineage>
</organism>
<dbReference type="EMBL" id="FNVQ01000003">
    <property type="protein sequence ID" value="SEG72495.1"/>
    <property type="molecule type" value="Genomic_DNA"/>
</dbReference>
<dbReference type="RefSeq" id="WP_146071918.1">
    <property type="nucleotide sequence ID" value="NZ_FNVQ01000003.1"/>
</dbReference>
<evidence type="ECO:0000313" key="2">
    <source>
        <dbReference type="Proteomes" id="UP000236745"/>
    </source>
</evidence>
<name>A0A1H6CII7_9GAMM</name>
<proteinExistence type="predicted"/>
<reference evidence="1 2" key="1">
    <citation type="submission" date="2016-10" db="EMBL/GenBank/DDBJ databases">
        <authorList>
            <person name="de Groot N.N."/>
        </authorList>
    </citation>
    <scope>NUCLEOTIDE SEQUENCE [LARGE SCALE GENOMIC DNA]</scope>
    <source>
        <strain evidence="1 2">DSM 22012</strain>
    </source>
</reference>
<evidence type="ECO:0000313" key="1">
    <source>
        <dbReference type="EMBL" id="SEG72495.1"/>
    </source>
</evidence>
<gene>
    <name evidence="1" type="ORF">SAMN05444390_103522</name>
</gene>